<feature type="compositionally biased region" description="Basic and acidic residues" evidence="8">
    <location>
        <begin position="7"/>
        <end position="18"/>
    </location>
</feature>
<dbReference type="SUPFAM" id="SSF57667">
    <property type="entry name" value="beta-beta-alpha zinc fingers"/>
    <property type="match status" value="1"/>
</dbReference>
<dbReference type="SUPFAM" id="SSF53098">
    <property type="entry name" value="Ribonuclease H-like"/>
    <property type="match status" value="1"/>
</dbReference>
<comment type="caution">
    <text evidence="10">The sequence shown here is derived from an EMBL/GenBank/DDBJ whole genome shotgun (WGS) entry which is preliminary data.</text>
</comment>
<keyword evidence="5" id="KW-0238">DNA-binding</keyword>
<dbReference type="InterPro" id="IPR036236">
    <property type="entry name" value="Znf_C2H2_sf"/>
</dbReference>
<dbReference type="InterPro" id="IPR052035">
    <property type="entry name" value="ZnF_BED_domain_contain"/>
</dbReference>
<evidence type="ECO:0000256" key="3">
    <source>
        <dbReference type="ARBA" id="ARBA00022833"/>
    </source>
</evidence>
<dbReference type="Proteomes" id="UP001459277">
    <property type="component" value="Unassembled WGS sequence"/>
</dbReference>
<feature type="compositionally biased region" description="Basic and acidic residues" evidence="8">
    <location>
        <begin position="103"/>
        <end position="121"/>
    </location>
</feature>
<gene>
    <name evidence="10" type="ORF">SO802_005366</name>
</gene>
<keyword evidence="3" id="KW-0862">Zinc</keyword>
<dbReference type="InterPro" id="IPR012337">
    <property type="entry name" value="RNaseH-like_sf"/>
</dbReference>
<feature type="compositionally biased region" description="Acidic residues" evidence="8">
    <location>
        <begin position="83"/>
        <end position="94"/>
    </location>
</feature>
<protein>
    <recommendedName>
        <fullName evidence="9">BED-type domain-containing protein</fullName>
    </recommendedName>
</protein>
<evidence type="ECO:0000256" key="1">
    <source>
        <dbReference type="ARBA" id="ARBA00022723"/>
    </source>
</evidence>
<feature type="domain" description="BED-type" evidence="9">
    <location>
        <begin position="119"/>
        <end position="174"/>
    </location>
</feature>
<evidence type="ECO:0000256" key="6">
    <source>
        <dbReference type="ARBA" id="ARBA00023163"/>
    </source>
</evidence>
<dbReference type="Pfam" id="PF14372">
    <property type="entry name" value="hAT-like_RNase-H"/>
    <property type="match status" value="1"/>
</dbReference>
<evidence type="ECO:0000256" key="7">
    <source>
        <dbReference type="PROSITE-ProRule" id="PRU00027"/>
    </source>
</evidence>
<sequence length="544" mass="61708">MLPVHDLVPKIEMGDTKKSGASSPSGSPSGTGRCPLPAMQSPSPFSRSPSPLSPSGNSPSGSPSPSLLCPLNNESPKSPVVDLVEEDLEVEEQEGSQGIGEEGEQKGTNEDEDTDRKRKTTSDVWEHFTRKKVNGKFKAECHHCSKLYLGDSSQGTTHLRNHLARCPRLKFKDIRDMRQQVLIRQQNKVDGTMSLNAYQFDQNIVRNNLSRMVILHEYPLSIVDHLGFRVFVKSFQPLFKLISRNTLKSDIIKIYENEREKALKMTDKNGSRMTITTDMWTSSNKKSGFMVITAHFIDQTWTLQSRVLRFVYVPSPHMKDVLAEVLVDCFLEWNIDRKLSTITVDNCSTNDAMIRLLLNKLDTSSLMLGGSMMHMRCAAHILNLIVQDGLSLIDDGIERICDSVIYWTGSPKRRQKFDENARQLRIQCTKELVLDCKTRWNSTYLMLSTALAYKDVFSHLAKRETSYTCLPHDHDWEVAKDICGRLELVHSVTEFFSGRKYLTTNLYFTLVCDLKIALNEWSLSSNEMISTMAESMLAKFEVEG</sequence>
<keyword evidence="1" id="KW-0479">Metal-binding</keyword>
<reference evidence="10 11" key="1">
    <citation type="submission" date="2024-01" db="EMBL/GenBank/DDBJ databases">
        <title>A telomere-to-telomere, gap-free genome of sweet tea (Lithocarpus litseifolius).</title>
        <authorList>
            <person name="Zhou J."/>
        </authorList>
    </citation>
    <scope>NUCLEOTIDE SEQUENCE [LARGE SCALE GENOMIC DNA]</scope>
    <source>
        <strain evidence="10">Zhou-2022a</strain>
        <tissue evidence="10">Leaf</tissue>
    </source>
</reference>
<dbReference type="SUPFAM" id="SSF140996">
    <property type="entry name" value="Hermes dimerisation domain"/>
    <property type="match status" value="1"/>
</dbReference>
<evidence type="ECO:0000259" key="9">
    <source>
        <dbReference type="PROSITE" id="PS50808"/>
    </source>
</evidence>
<organism evidence="10 11">
    <name type="scientific">Lithocarpus litseifolius</name>
    <dbReference type="NCBI Taxonomy" id="425828"/>
    <lineage>
        <taxon>Eukaryota</taxon>
        <taxon>Viridiplantae</taxon>
        <taxon>Streptophyta</taxon>
        <taxon>Embryophyta</taxon>
        <taxon>Tracheophyta</taxon>
        <taxon>Spermatophyta</taxon>
        <taxon>Magnoliopsida</taxon>
        <taxon>eudicotyledons</taxon>
        <taxon>Gunneridae</taxon>
        <taxon>Pentapetalae</taxon>
        <taxon>rosids</taxon>
        <taxon>fabids</taxon>
        <taxon>Fagales</taxon>
        <taxon>Fagaceae</taxon>
        <taxon>Lithocarpus</taxon>
    </lineage>
</organism>
<keyword evidence="4" id="KW-0805">Transcription regulation</keyword>
<dbReference type="PANTHER" id="PTHR46481:SF11">
    <property type="entry name" value="ZINC FINGER BED DOMAIN-CONTAINING PROTEIN RICESLEEPER 2-LIKE"/>
    <property type="match status" value="1"/>
</dbReference>
<evidence type="ECO:0000313" key="10">
    <source>
        <dbReference type="EMBL" id="KAL0010258.1"/>
    </source>
</evidence>
<evidence type="ECO:0000256" key="4">
    <source>
        <dbReference type="ARBA" id="ARBA00023015"/>
    </source>
</evidence>
<name>A0AAW2DKR6_9ROSI</name>
<dbReference type="AlphaFoldDB" id="A0AAW2DKR6"/>
<dbReference type="Pfam" id="PF02892">
    <property type="entry name" value="zf-BED"/>
    <property type="match status" value="1"/>
</dbReference>
<proteinExistence type="predicted"/>
<keyword evidence="6" id="KW-0804">Transcription</keyword>
<evidence type="ECO:0000313" key="11">
    <source>
        <dbReference type="Proteomes" id="UP001459277"/>
    </source>
</evidence>
<dbReference type="InterPro" id="IPR025525">
    <property type="entry name" value="hAT-like_transposase_RNase-H"/>
</dbReference>
<dbReference type="InterPro" id="IPR003656">
    <property type="entry name" value="Znf_BED"/>
</dbReference>
<evidence type="ECO:0000256" key="2">
    <source>
        <dbReference type="ARBA" id="ARBA00022771"/>
    </source>
</evidence>
<keyword evidence="11" id="KW-1185">Reference proteome</keyword>
<evidence type="ECO:0000256" key="5">
    <source>
        <dbReference type="ARBA" id="ARBA00023125"/>
    </source>
</evidence>
<dbReference type="GO" id="GO:0008270">
    <property type="term" value="F:zinc ion binding"/>
    <property type="evidence" value="ECO:0007669"/>
    <property type="project" value="UniProtKB-KW"/>
</dbReference>
<keyword evidence="2 7" id="KW-0863">Zinc-finger</keyword>
<dbReference type="PANTHER" id="PTHR46481">
    <property type="entry name" value="ZINC FINGER BED DOMAIN-CONTAINING PROTEIN 4"/>
    <property type="match status" value="1"/>
</dbReference>
<dbReference type="SMART" id="SM00614">
    <property type="entry name" value="ZnF_BED"/>
    <property type="match status" value="1"/>
</dbReference>
<feature type="compositionally biased region" description="Low complexity" evidence="8">
    <location>
        <begin position="19"/>
        <end position="32"/>
    </location>
</feature>
<feature type="region of interest" description="Disordered" evidence="8">
    <location>
        <begin position="1"/>
        <end position="121"/>
    </location>
</feature>
<feature type="compositionally biased region" description="Low complexity" evidence="8">
    <location>
        <begin position="41"/>
        <end position="82"/>
    </location>
</feature>
<dbReference type="PROSITE" id="PS50808">
    <property type="entry name" value="ZF_BED"/>
    <property type="match status" value="1"/>
</dbReference>
<dbReference type="EMBL" id="JAZDWU010000002">
    <property type="protein sequence ID" value="KAL0010258.1"/>
    <property type="molecule type" value="Genomic_DNA"/>
</dbReference>
<dbReference type="GO" id="GO:0003677">
    <property type="term" value="F:DNA binding"/>
    <property type="evidence" value="ECO:0007669"/>
    <property type="project" value="UniProtKB-KW"/>
</dbReference>
<evidence type="ECO:0000256" key="8">
    <source>
        <dbReference type="SAM" id="MobiDB-lite"/>
    </source>
</evidence>
<accession>A0AAW2DKR6</accession>